<comment type="caution">
    <text evidence="3">The sequence shown here is derived from an EMBL/GenBank/DDBJ whole genome shotgun (WGS) entry which is preliminary data.</text>
</comment>
<dbReference type="InterPro" id="IPR036005">
    <property type="entry name" value="Creatinase/aminopeptidase-like"/>
</dbReference>
<evidence type="ECO:0000259" key="2">
    <source>
        <dbReference type="Pfam" id="PF01321"/>
    </source>
</evidence>
<dbReference type="GO" id="GO:0004177">
    <property type="term" value="F:aminopeptidase activity"/>
    <property type="evidence" value="ECO:0007669"/>
    <property type="project" value="UniProtKB-KW"/>
</dbReference>
<dbReference type="SUPFAM" id="SSF53092">
    <property type="entry name" value="Creatinase/prolidase N-terminal domain"/>
    <property type="match status" value="1"/>
</dbReference>
<evidence type="ECO:0000313" key="4">
    <source>
        <dbReference type="Proteomes" id="UP000719500"/>
    </source>
</evidence>
<feature type="domain" description="Peptidase M24" evidence="1">
    <location>
        <begin position="141"/>
        <end position="341"/>
    </location>
</feature>
<dbReference type="SUPFAM" id="SSF55920">
    <property type="entry name" value="Creatinase/aminopeptidase"/>
    <property type="match status" value="1"/>
</dbReference>
<dbReference type="PANTHER" id="PTHR46112">
    <property type="entry name" value="AMINOPEPTIDASE"/>
    <property type="match status" value="1"/>
</dbReference>
<keyword evidence="3" id="KW-0031">Aminopeptidase</keyword>
<keyword evidence="4" id="KW-1185">Reference proteome</keyword>
<dbReference type="RefSeq" id="WP_204805275.1">
    <property type="nucleotide sequence ID" value="NZ_JACSNX010000023.1"/>
</dbReference>
<dbReference type="Gene3D" id="3.40.350.10">
    <property type="entry name" value="Creatinase/prolidase N-terminal domain"/>
    <property type="match status" value="1"/>
</dbReference>
<dbReference type="Gene3D" id="3.90.230.10">
    <property type="entry name" value="Creatinase/methionine aminopeptidase superfamily"/>
    <property type="match status" value="1"/>
</dbReference>
<feature type="domain" description="Creatinase N-terminal" evidence="2">
    <location>
        <begin position="6"/>
        <end position="131"/>
    </location>
</feature>
<gene>
    <name evidence="3" type="ORF">H9X91_11740</name>
</gene>
<protein>
    <submittedName>
        <fullName evidence="3">Aminopeptidase P family protein</fullName>
    </submittedName>
</protein>
<dbReference type="Pfam" id="PF00557">
    <property type="entry name" value="Peptidase_M24"/>
    <property type="match status" value="1"/>
</dbReference>
<dbReference type="InterPro" id="IPR000587">
    <property type="entry name" value="Creatinase_N"/>
</dbReference>
<dbReference type="Proteomes" id="UP000719500">
    <property type="component" value="Unassembled WGS sequence"/>
</dbReference>
<dbReference type="InterPro" id="IPR029149">
    <property type="entry name" value="Creatin/AminoP/Spt16_N"/>
</dbReference>
<organism evidence="3 4">
    <name type="scientific">Oscillibacter valericigenes</name>
    <dbReference type="NCBI Taxonomy" id="351091"/>
    <lineage>
        <taxon>Bacteria</taxon>
        <taxon>Bacillati</taxon>
        <taxon>Bacillota</taxon>
        <taxon>Clostridia</taxon>
        <taxon>Eubacteriales</taxon>
        <taxon>Oscillospiraceae</taxon>
        <taxon>Oscillibacter</taxon>
    </lineage>
</organism>
<evidence type="ECO:0000259" key="1">
    <source>
        <dbReference type="Pfam" id="PF00557"/>
    </source>
</evidence>
<dbReference type="Pfam" id="PF01321">
    <property type="entry name" value="Creatinase_N"/>
    <property type="match status" value="1"/>
</dbReference>
<accession>A0ABS2FYP9</accession>
<keyword evidence="3" id="KW-0645">Protease</keyword>
<sequence length="357" mass="38743">MNHFAKIAAQLRSHDLDGVLLTNEANRFYASGFHSAGTDGMALVTPEKFYYFTDSRYTEAARRHIQGADIREVGAGRGYSALLQEAVQRHHIRRLGFEDAYMTVREHGFYARALPCELVPAADLLAELRAVKDPEELEILISAQRIAEKALADILNEIRPGVTEKETAARLQYLMLHYGAEDKSFDPIVVSGPNGSLPHGVPSEKVIQAGEFVTMDFGCVYHGYCSDMTRTVAVGSVTDEMRQVYDTVLRAQLAGIAAAKAGATGRAVDGAAREVIEQAGYGPYFGHSFGHGVGVEIHEGPNATPSNDKPLPTGAVISAEPGIYLPGRLGVRIEDVLYLTEDGCQNLTLAPKDLLIL</sequence>
<dbReference type="EMBL" id="JACSNX010000023">
    <property type="protein sequence ID" value="MBM6852111.1"/>
    <property type="molecule type" value="Genomic_DNA"/>
</dbReference>
<proteinExistence type="predicted"/>
<dbReference type="CDD" id="cd01092">
    <property type="entry name" value="APP-like"/>
    <property type="match status" value="1"/>
</dbReference>
<evidence type="ECO:0000313" key="3">
    <source>
        <dbReference type="EMBL" id="MBM6852111.1"/>
    </source>
</evidence>
<dbReference type="PANTHER" id="PTHR46112:SF3">
    <property type="entry name" value="AMINOPEPTIDASE YPDF"/>
    <property type="match status" value="1"/>
</dbReference>
<keyword evidence="3" id="KW-0378">Hydrolase</keyword>
<name>A0ABS2FYP9_9FIRM</name>
<dbReference type="InterPro" id="IPR050659">
    <property type="entry name" value="Peptidase_M24B"/>
</dbReference>
<reference evidence="3 4" key="1">
    <citation type="journal article" date="2021" name="Sci. Rep.">
        <title>The distribution of antibiotic resistance genes in chicken gut microbiota commensals.</title>
        <authorList>
            <person name="Juricova H."/>
            <person name="Matiasovicova J."/>
            <person name="Kubasova T."/>
            <person name="Cejkova D."/>
            <person name="Rychlik I."/>
        </authorList>
    </citation>
    <scope>NUCLEOTIDE SEQUENCE [LARGE SCALE GENOMIC DNA]</scope>
    <source>
        <strain evidence="3 4">An411</strain>
    </source>
</reference>
<dbReference type="InterPro" id="IPR000994">
    <property type="entry name" value="Pept_M24"/>
</dbReference>